<comment type="subcellular location">
    <subcellularLocation>
        <location evidence="1">Membrane</location>
        <topology evidence="1">Multi-pass membrane protein</topology>
    </subcellularLocation>
</comment>
<organism evidence="7 8">
    <name type="scientific">Paramecium primaurelia</name>
    <dbReference type="NCBI Taxonomy" id="5886"/>
    <lineage>
        <taxon>Eukaryota</taxon>
        <taxon>Sar</taxon>
        <taxon>Alveolata</taxon>
        <taxon>Ciliophora</taxon>
        <taxon>Intramacronucleata</taxon>
        <taxon>Oligohymenophorea</taxon>
        <taxon>Peniculida</taxon>
        <taxon>Parameciidae</taxon>
        <taxon>Paramecium</taxon>
    </lineage>
</organism>
<dbReference type="Pfam" id="PF00520">
    <property type="entry name" value="Ion_trans"/>
    <property type="match status" value="1"/>
</dbReference>
<feature type="transmembrane region" description="Helical" evidence="5">
    <location>
        <begin position="308"/>
        <end position="332"/>
    </location>
</feature>
<gene>
    <name evidence="7" type="ORF">PPRIM_AZ9-3.1.T0680100</name>
</gene>
<evidence type="ECO:0000259" key="6">
    <source>
        <dbReference type="PROSITE" id="PS50042"/>
    </source>
</evidence>
<keyword evidence="4 5" id="KW-0472">Membrane</keyword>
<dbReference type="PANTHER" id="PTHR45689">
    <property type="entry name" value="I[[H]] CHANNEL, ISOFORM E"/>
    <property type="match status" value="1"/>
</dbReference>
<reference evidence="7" key="1">
    <citation type="submission" date="2021-01" db="EMBL/GenBank/DDBJ databases">
        <authorList>
            <consortium name="Genoscope - CEA"/>
            <person name="William W."/>
        </authorList>
    </citation>
    <scope>NUCLEOTIDE SEQUENCE</scope>
</reference>
<dbReference type="AlphaFoldDB" id="A0A8S1MTH0"/>
<evidence type="ECO:0000256" key="1">
    <source>
        <dbReference type="ARBA" id="ARBA00004141"/>
    </source>
</evidence>
<dbReference type="PANTHER" id="PTHR45689:SF5">
    <property type="entry name" value="I[[H]] CHANNEL, ISOFORM E"/>
    <property type="match status" value="1"/>
</dbReference>
<keyword evidence="3 5" id="KW-1133">Transmembrane helix</keyword>
<accession>A0A8S1MTH0</accession>
<dbReference type="GO" id="GO:0035725">
    <property type="term" value="P:sodium ion transmembrane transport"/>
    <property type="evidence" value="ECO:0007669"/>
    <property type="project" value="TreeGrafter"/>
</dbReference>
<proteinExistence type="predicted"/>
<feature type="domain" description="Cyclic nucleotide-binding" evidence="6">
    <location>
        <begin position="494"/>
        <end position="595"/>
    </location>
</feature>
<evidence type="ECO:0000256" key="3">
    <source>
        <dbReference type="ARBA" id="ARBA00022989"/>
    </source>
</evidence>
<evidence type="ECO:0000256" key="4">
    <source>
        <dbReference type="ARBA" id="ARBA00023136"/>
    </source>
</evidence>
<evidence type="ECO:0000256" key="2">
    <source>
        <dbReference type="ARBA" id="ARBA00022692"/>
    </source>
</evidence>
<dbReference type="GO" id="GO:0005249">
    <property type="term" value="F:voltage-gated potassium channel activity"/>
    <property type="evidence" value="ECO:0007669"/>
    <property type="project" value="TreeGrafter"/>
</dbReference>
<evidence type="ECO:0000313" key="7">
    <source>
        <dbReference type="EMBL" id="CAD8082682.1"/>
    </source>
</evidence>
<name>A0A8S1MTH0_PARPR</name>
<evidence type="ECO:0000313" key="8">
    <source>
        <dbReference type="Proteomes" id="UP000688137"/>
    </source>
</evidence>
<evidence type="ECO:0000256" key="5">
    <source>
        <dbReference type="SAM" id="Phobius"/>
    </source>
</evidence>
<dbReference type="GO" id="GO:0098855">
    <property type="term" value="C:HCN channel complex"/>
    <property type="evidence" value="ECO:0007669"/>
    <property type="project" value="TreeGrafter"/>
</dbReference>
<keyword evidence="2 5" id="KW-0812">Transmembrane</keyword>
<dbReference type="GO" id="GO:0003254">
    <property type="term" value="P:regulation of membrane depolarization"/>
    <property type="evidence" value="ECO:0007669"/>
    <property type="project" value="TreeGrafter"/>
</dbReference>
<dbReference type="InterPro" id="IPR000595">
    <property type="entry name" value="cNMP-bd_dom"/>
</dbReference>
<protein>
    <recommendedName>
        <fullName evidence="6">Cyclic nucleotide-binding domain-containing protein</fullName>
    </recommendedName>
</protein>
<feature type="transmembrane region" description="Helical" evidence="5">
    <location>
        <begin position="383"/>
        <end position="404"/>
    </location>
</feature>
<dbReference type="Proteomes" id="UP000688137">
    <property type="component" value="Unassembled WGS sequence"/>
</dbReference>
<dbReference type="CDD" id="cd00038">
    <property type="entry name" value="CAP_ED"/>
    <property type="match status" value="1"/>
</dbReference>
<dbReference type="EMBL" id="CAJJDM010000071">
    <property type="protein sequence ID" value="CAD8082682.1"/>
    <property type="molecule type" value="Genomic_DNA"/>
</dbReference>
<dbReference type="Pfam" id="PF00027">
    <property type="entry name" value="cNMP_binding"/>
    <property type="match status" value="1"/>
</dbReference>
<dbReference type="InterPro" id="IPR051413">
    <property type="entry name" value="K/Na_HCN_channel"/>
</dbReference>
<sequence length="892" mass="105219">MTDDIEQTLYNEFKIQGSSRMSDTFRPQLIQMDMQDIPFKENSDYDSIPQMDSLQNIRFRNISNSNNQGKEVITSKTFPHQNDKIKLYKSTGMLKMLIVNNHVNSFIEKLKKKAYIFPKNKSKQITEHLPEFFAKIKKNWRKSKQIQQQDENSINSISKRLPVFNPASKLMIFWEFCRAIQLTILLWWLPYKIAFNPSSNSSIEAFESSLTYLFGADLAIKFNRGIFDQGKLIKKRIHIIKSYIKNELYEDVIYFITLIFVISDIGIKTYSFQEVIVLVQFGLNFIKLKKYLNKYEETFVESSYLTEVLNLIQLIIITFYFAHFMACVWHYVGVKSVESNQISWTQDSQFDNSNTLQMYVFSFYWATTTMVTVGYGDISGKNIYEVLCAIILMIFSSGIFAFSMNQIGSIFTNMDAQKQQYKRTLLLINQYMNNNQVEEQLQGRIRNYLKYHFHKQEKLYKNEISGIIDKLPSNLKQELIQDVQFRVMQCIPFFNKNFSEEILPQIACELNLQSYTPREIIYQQNQLDECCIYIVWKGEVNLIDDNSGKILKRFTTGQCFGELEFLTNKRRQGTAISCDFSQIYSISRMQFLKILNSYNNDFQQFHQLKDSILFQYQSSPLQCYCCQESHCIWRCPYIHYKPDLERVIKKEFVKETYQDRSYFRRKGDRLKVFRQDSIYQSTRHIRTSNEIEITQPIASGIQQVGSISESNESGEESIKYEKKSDQVLTLSYCYPNDNKRKTVKLRPLALSPVQPAESPKARPAEILRYGQKQRKSYFFPDNSMINNNVVNKRRESVKRNSSIIQTQNYNKQSSGYEVDINQEPFQIMDGIDKLIIYGNYFSEGNYNKIIEGYLRCQKKCKLLRKHMIPSKYAFVRLQKFERLKTHGKKINL</sequence>
<feature type="transmembrane region" description="Helical" evidence="5">
    <location>
        <begin position="356"/>
        <end position="376"/>
    </location>
</feature>
<dbReference type="InterPro" id="IPR005821">
    <property type="entry name" value="Ion_trans_dom"/>
</dbReference>
<comment type="caution">
    <text evidence="7">The sequence shown here is derived from an EMBL/GenBank/DDBJ whole genome shotgun (WGS) entry which is preliminary data.</text>
</comment>
<dbReference type="PROSITE" id="PS50042">
    <property type="entry name" value="CNMP_BINDING_3"/>
    <property type="match status" value="1"/>
</dbReference>
<keyword evidence="8" id="KW-1185">Reference proteome</keyword>
<dbReference type="OMA" id="QLDECCI"/>